<dbReference type="GO" id="GO:0055085">
    <property type="term" value="P:transmembrane transport"/>
    <property type="evidence" value="ECO:0007669"/>
    <property type="project" value="UniProtKB-ARBA"/>
</dbReference>
<dbReference type="NCBIfam" id="NF008453">
    <property type="entry name" value="PRK11308.1"/>
    <property type="match status" value="2"/>
</dbReference>
<evidence type="ECO:0000256" key="3">
    <source>
        <dbReference type="ARBA" id="ARBA00022741"/>
    </source>
</evidence>
<dbReference type="InterPro" id="IPR027417">
    <property type="entry name" value="P-loop_NTPase"/>
</dbReference>
<dbReference type="Pfam" id="PF00005">
    <property type="entry name" value="ABC_tran"/>
    <property type="match status" value="2"/>
</dbReference>
<dbReference type="SMART" id="SM00382">
    <property type="entry name" value="AAA"/>
    <property type="match status" value="2"/>
</dbReference>
<keyword evidence="3" id="KW-0547">Nucleotide-binding</keyword>
<dbReference type="PROSITE" id="PS50893">
    <property type="entry name" value="ABC_TRANSPORTER_2"/>
    <property type="match status" value="2"/>
</dbReference>
<dbReference type="AlphaFoldDB" id="A0A401G0A5"/>
<organism evidence="6 7">
    <name type="scientific">Desulfonema ishimotonii</name>
    <dbReference type="NCBI Taxonomy" id="45657"/>
    <lineage>
        <taxon>Bacteria</taxon>
        <taxon>Pseudomonadati</taxon>
        <taxon>Thermodesulfobacteriota</taxon>
        <taxon>Desulfobacteria</taxon>
        <taxon>Desulfobacterales</taxon>
        <taxon>Desulfococcaceae</taxon>
        <taxon>Desulfonema</taxon>
    </lineage>
</organism>
<dbReference type="NCBIfam" id="TIGR01727">
    <property type="entry name" value="oligo_HPY"/>
    <property type="match status" value="2"/>
</dbReference>
<dbReference type="GO" id="GO:0016887">
    <property type="term" value="F:ATP hydrolysis activity"/>
    <property type="evidence" value="ECO:0007669"/>
    <property type="project" value="InterPro"/>
</dbReference>
<evidence type="ECO:0000313" key="6">
    <source>
        <dbReference type="EMBL" id="GBC62640.1"/>
    </source>
</evidence>
<dbReference type="FunFam" id="3.40.50.300:FF:000016">
    <property type="entry name" value="Oligopeptide ABC transporter ATP-binding component"/>
    <property type="match status" value="2"/>
</dbReference>
<dbReference type="GO" id="GO:0015833">
    <property type="term" value="P:peptide transport"/>
    <property type="evidence" value="ECO:0007669"/>
    <property type="project" value="InterPro"/>
</dbReference>
<gene>
    <name evidence="6" type="ORF">DENIS_3613</name>
</gene>
<dbReference type="EMBL" id="BEXT01000001">
    <property type="protein sequence ID" value="GBC62640.1"/>
    <property type="molecule type" value="Genomic_DNA"/>
</dbReference>
<dbReference type="InterPro" id="IPR013563">
    <property type="entry name" value="Oligopep_ABC_C"/>
</dbReference>
<reference evidence="7" key="1">
    <citation type="submission" date="2017-11" db="EMBL/GenBank/DDBJ databases">
        <authorList>
            <person name="Watanabe M."/>
            <person name="Kojima H."/>
        </authorList>
    </citation>
    <scope>NUCLEOTIDE SEQUENCE [LARGE SCALE GENOMIC DNA]</scope>
    <source>
        <strain evidence="7">Tokyo 01</strain>
    </source>
</reference>
<dbReference type="PROSITE" id="PS00211">
    <property type="entry name" value="ABC_TRANSPORTER_1"/>
    <property type="match status" value="2"/>
</dbReference>
<dbReference type="InterPro" id="IPR050319">
    <property type="entry name" value="ABC_transp_ATP-bind"/>
</dbReference>
<protein>
    <submittedName>
        <fullName evidence="6">Dipeptide ABC transporter ATP-binding protein</fullName>
    </submittedName>
</protein>
<dbReference type="Proteomes" id="UP000288096">
    <property type="component" value="Unassembled WGS sequence"/>
</dbReference>
<feature type="domain" description="ABC transporter" evidence="5">
    <location>
        <begin position="9"/>
        <end position="261"/>
    </location>
</feature>
<dbReference type="RefSeq" id="WP_124329797.1">
    <property type="nucleotide sequence ID" value="NZ_BEXT01000001.1"/>
</dbReference>
<dbReference type="Gene3D" id="3.40.50.300">
    <property type="entry name" value="P-loop containing nucleotide triphosphate hydrolases"/>
    <property type="match status" value="2"/>
</dbReference>
<dbReference type="GO" id="GO:0005524">
    <property type="term" value="F:ATP binding"/>
    <property type="evidence" value="ECO:0007669"/>
    <property type="project" value="UniProtKB-KW"/>
</dbReference>
<dbReference type="InterPro" id="IPR017871">
    <property type="entry name" value="ABC_transporter-like_CS"/>
</dbReference>
<keyword evidence="7" id="KW-1185">Reference proteome</keyword>
<dbReference type="InterPro" id="IPR003439">
    <property type="entry name" value="ABC_transporter-like_ATP-bd"/>
</dbReference>
<name>A0A401G0A5_9BACT</name>
<evidence type="ECO:0000256" key="1">
    <source>
        <dbReference type="ARBA" id="ARBA00005417"/>
    </source>
</evidence>
<dbReference type="PANTHER" id="PTHR43776">
    <property type="entry name" value="TRANSPORT ATP-BINDING PROTEIN"/>
    <property type="match status" value="1"/>
</dbReference>
<evidence type="ECO:0000256" key="2">
    <source>
        <dbReference type="ARBA" id="ARBA00022448"/>
    </source>
</evidence>
<comment type="caution">
    <text evidence="6">The sequence shown here is derived from an EMBL/GenBank/DDBJ whole genome shotgun (WGS) entry which is preliminary data.</text>
</comment>
<keyword evidence="4 6" id="KW-0067">ATP-binding</keyword>
<accession>A0A401G0A5</accession>
<proteinExistence type="inferred from homology"/>
<sequence>MDINPNPILQVRHLITAFDTEAGIIRAVDDVSFSVSKGETLGIVGESGCGKSVTALSVMRLLPRPMGHIDAGEILLGATDLTRLTPDRMSRIRGNRISMIFQEPMTALNPVHRIGKQISEVFRLHFPETGETEIYENALQMLRKVGIPEPEQRMREYPHQLSGGMRQRVMIAMSLACKPDILIADEPTTALDVTIQAQILDLIRALQQETGMAVIFITHDLGVIAEICDSVLVMYAGRVAETAPVRELFSDPKHPYTRGLLTSVPRLENRRKSRLRIIPGVVPSLYELPDGCRFQNRCPHAQPICGTQPPMNPVSGNHLAACHLSAQLPPVRKQHTEGAIQKPAAGKKYPAASQADYCLEADQLKMHFPVRGGILLRQIGTVYAVDGISFKIRTGETLGLVGESGCGKTTAGRSLIRLCQPTGGRVKFEGRDILGLGRRALRELRRDVQMIFQDPFESLNPRHTIGDILEEPFIIHGISTTGERRSKVAALLDRVGLPRNALPRFPHEFSGGQRQRIGIARAIALNPRVIICDEPVSALDVSIQSQIINLLLELQQEMGLTCLFISHDLTVVRHISDHIAVMYLGKIVEHTDADTIHTMPLHPYTRALLSAIPVPDPDAARNAHLLSGDVPSPIHPPAGCRFHTRCPLRIPRCAQEEPLLRSVPASADAHIVACHRAEEILSGAL</sequence>
<dbReference type="PANTHER" id="PTHR43776:SF7">
    <property type="entry name" value="D,D-DIPEPTIDE TRANSPORT ATP-BINDING PROTEIN DDPF-RELATED"/>
    <property type="match status" value="1"/>
</dbReference>
<dbReference type="NCBIfam" id="NF007739">
    <property type="entry name" value="PRK10419.1"/>
    <property type="match status" value="2"/>
</dbReference>
<comment type="similarity">
    <text evidence="1">Belongs to the ABC transporter superfamily.</text>
</comment>
<feature type="domain" description="ABC transporter" evidence="5">
    <location>
        <begin position="370"/>
        <end position="609"/>
    </location>
</feature>
<evidence type="ECO:0000313" key="7">
    <source>
        <dbReference type="Proteomes" id="UP000288096"/>
    </source>
</evidence>
<dbReference type="CDD" id="cd03257">
    <property type="entry name" value="ABC_NikE_OppD_transporters"/>
    <property type="match status" value="2"/>
</dbReference>
<dbReference type="OrthoDB" id="9809450at2"/>
<dbReference type="SUPFAM" id="SSF52540">
    <property type="entry name" value="P-loop containing nucleoside triphosphate hydrolases"/>
    <property type="match status" value="2"/>
</dbReference>
<evidence type="ECO:0000259" key="5">
    <source>
        <dbReference type="PROSITE" id="PS50893"/>
    </source>
</evidence>
<dbReference type="Pfam" id="PF08352">
    <property type="entry name" value="oligo_HPY"/>
    <property type="match status" value="2"/>
</dbReference>
<reference evidence="7" key="2">
    <citation type="submission" date="2019-01" db="EMBL/GenBank/DDBJ databases">
        <title>Genome sequence of Desulfonema ishimotonii strain Tokyo 01.</title>
        <authorList>
            <person name="Fukui M."/>
        </authorList>
    </citation>
    <scope>NUCLEOTIDE SEQUENCE [LARGE SCALE GENOMIC DNA]</scope>
    <source>
        <strain evidence="7">Tokyo 01</strain>
    </source>
</reference>
<evidence type="ECO:0000256" key="4">
    <source>
        <dbReference type="ARBA" id="ARBA00022840"/>
    </source>
</evidence>
<keyword evidence="2" id="KW-0813">Transport</keyword>
<dbReference type="InterPro" id="IPR003593">
    <property type="entry name" value="AAA+_ATPase"/>
</dbReference>